<dbReference type="AlphaFoldDB" id="A0A2M8PXY1"/>
<evidence type="ECO:0000313" key="3">
    <source>
        <dbReference type="EMBL" id="PJF35855.1"/>
    </source>
</evidence>
<evidence type="ECO:0000313" key="6">
    <source>
        <dbReference type="Proteomes" id="UP000229681"/>
    </source>
</evidence>
<evidence type="ECO:0000313" key="4">
    <source>
        <dbReference type="EMBL" id="PJF42411.1"/>
    </source>
</evidence>
<name>A0A2M8PXY1_9CHLR</name>
<dbReference type="EMBL" id="PGTM01000104">
    <property type="protein sequence ID" value="PJF35855.1"/>
    <property type="molecule type" value="Genomic_DNA"/>
</dbReference>
<dbReference type="Proteomes" id="UP000229681">
    <property type="component" value="Unassembled WGS sequence"/>
</dbReference>
<evidence type="ECO:0000256" key="2">
    <source>
        <dbReference type="SAM" id="SignalP"/>
    </source>
</evidence>
<evidence type="ECO:0000256" key="1">
    <source>
        <dbReference type="SAM" id="MobiDB-lite"/>
    </source>
</evidence>
<keyword evidence="2" id="KW-0732">Signal</keyword>
<feature type="chain" id="PRO_5014562338" description="Twin-arginine translocation signal domain-containing protein" evidence="2">
    <location>
        <begin position="27"/>
        <end position="84"/>
    </location>
</feature>
<evidence type="ECO:0000313" key="5">
    <source>
        <dbReference type="Proteomes" id="UP000228947"/>
    </source>
</evidence>
<dbReference type="InterPro" id="IPR006311">
    <property type="entry name" value="TAT_signal"/>
</dbReference>
<gene>
    <name evidence="3" type="ORF">CUN49_08450</name>
    <name evidence="4" type="ORF">CUN50_04175</name>
</gene>
<sequence>MRACSRRAFLKLLGLSAAALSLPPLAAADAVPLTRRALPLLIAALRNLGATFHALPRPADQPNAPTVGIGYPPTPDPLGEACAP</sequence>
<organism evidence="4 5">
    <name type="scientific">Candidatus Thermofonsia Clade 1 bacterium</name>
    <dbReference type="NCBI Taxonomy" id="2364210"/>
    <lineage>
        <taxon>Bacteria</taxon>
        <taxon>Bacillati</taxon>
        <taxon>Chloroflexota</taxon>
        <taxon>Candidatus Thermofontia</taxon>
        <taxon>Candidatus Thermofonsia Clade 1</taxon>
    </lineage>
</organism>
<protein>
    <recommendedName>
        <fullName evidence="7">Twin-arginine translocation signal domain-containing protein</fullName>
    </recommendedName>
</protein>
<evidence type="ECO:0008006" key="7">
    <source>
        <dbReference type="Google" id="ProtNLM"/>
    </source>
</evidence>
<accession>A0A2M8PE74</accession>
<accession>A0A2M8PXY1</accession>
<dbReference type="EMBL" id="PGTL01000018">
    <property type="protein sequence ID" value="PJF42411.1"/>
    <property type="molecule type" value="Genomic_DNA"/>
</dbReference>
<comment type="caution">
    <text evidence="4">The sequence shown here is derived from an EMBL/GenBank/DDBJ whole genome shotgun (WGS) entry which is preliminary data.</text>
</comment>
<reference evidence="5 6" key="1">
    <citation type="submission" date="2017-11" db="EMBL/GenBank/DDBJ databases">
        <title>Evolution of Phototrophy in the Chloroflexi Phylum Driven by Horizontal Gene Transfer.</title>
        <authorList>
            <person name="Ward L.M."/>
            <person name="Hemp J."/>
            <person name="Shih P.M."/>
            <person name="Mcglynn S.E."/>
            <person name="Fischer W."/>
        </authorList>
    </citation>
    <scope>NUCLEOTIDE SEQUENCE [LARGE SCALE GENOMIC DNA]</scope>
    <source>
        <strain evidence="4">CP1_1M</strain>
        <strain evidence="3">JP3_13</strain>
    </source>
</reference>
<dbReference type="Proteomes" id="UP000228947">
    <property type="component" value="Unassembled WGS sequence"/>
</dbReference>
<proteinExistence type="predicted"/>
<feature type="signal peptide" evidence="2">
    <location>
        <begin position="1"/>
        <end position="26"/>
    </location>
</feature>
<feature type="region of interest" description="Disordered" evidence="1">
    <location>
        <begin position="56"/>
        <end position="84"/>
    </location>
</feature>
<dbReference type="PROSITE" id="PS51318">
    <property type="entry name" value="TAT"/>
    <property type="match status" value="1"/>
</dbReference>